<feature type="chain" id="PRO_5046149005" evidence="1">
    <location>
        <begin position="26"/>
        <end position="99"/>
    </location>
</feature>
<gene>
    <name evidence="2" type="ORF">H6G24_33680</name>
</gene>
<evidence type="ECO:0000313" key="3">
    <source>
        <dbReference type="Proteomes" id="UP000658514"/>
    </source>
</evidence>
<reference evidence="2 3" key="1">
    <citation type="journal article" date="2020" name="ISME J.">
        <title>Comparative genomics reveals insights into cyanobacterial evolution and habitat adaptation.</title>
        <authorList>
            <person name="Chen M.Y."/>
            <person name="Teng W.K."/>
            <person name="Zhao L."/>
            <person name="Hu C.X."/>
            <person name="Zhou Y.K."/>
            <person name="Han B.P."/>
            <person name="Song L.R."/>
            <person name="Shu W.S."/>
        </authorList>
    </citation>
    <scope>NUCLEOTIDE SEQUENCE [LARGE SCALE GENOMIC DNA]</scope>
    <source>
        <strain evidence="2 3">FACHB-288</strain>
    </source>
</reference>
<comment type="caution">
    <text evidence="2">The sequence shown here is derived from an EMBL/GenBank/DDBJ whole genome shotgun (WGS) entry which is preliminary data.</text>
</comment>
<keyword evidence="3" id="KW-1185">Reference proteome</keyword>
<proteinExistence type="predicted"/>
<evidence type="ECO:0000256" key="1">
    <source>
        <dbReference type="SAM" id="SignalP"/>
    </source>
</evidence>
<protein>
    <submittedName>
        <fullName evidence="2">Uncharacterized protein</fullName>
    </submittedName>
</protein>
<name>A0ABR8AP17_9CYAN</name>
<keyword evidence="1" id="KW-0732">Signal</keyword>
<dbReference type="EMBL" id="JACJQH010000085">
    <property type="protein sequence ID" value="MBD2200362.1"/>
    <property type="molecule type" value="Genomic_DNA"/>
</dbReference>
<evidence type="ECO:0000313" key="2">
    <source>
        <dbReference type="EMBL" id="MBD2200362.1"/>
    </source>
</evidence>
<dbReference type="RefSeq" id="WP_190550445.1">
    <property type="nucleotide sequence ID" value="NZ_CAWPNO010000123.1"/>
</dbReference>
<dbReference type="Proteomes" id="UP000658514">
    <property type="component" value="Unassembled WGS sequence"/>
</dbReference>
<organism evidence="2 3">
    <name type="scientific">Calothrix parietina FACHB-288</name>
    <dbReference type="NCBI Taxonomy" id="2692896"/>
    <lineage>
        <taxon>Bacteria</taxon>
        <taxon>Bacillati</taxon>
        <taxon>Cyanobacteriota</taxon>
        <taxon>Cyanophyceae</taxon>
        <taxon>Nostocales</taxon>
        <taxon>Calotrichaceae</taxon>
        <taxon>Calothrix</taxon>
    </lineage>
</organism>
<sequence length="99" mass="11216">MSAIRCLTFLLVLMLSLTVALPATAAVCQNYHGHRVCILSIERSAKNYWEYKASVSVDDVKEPTKVYNCRSQVKILKDGTFVPFGDKDPGELICRFFKR</sequence>
<feature type="signal peptide" evidence="1">
    <location>
        <begin position="1"/>
        <end position="25"/>
    </location>
</feature>
<accession>A0ABR8AP17</accession>